<organism evidence="1 2">
    <name type="scientific">Actinocorallia herbida</name>
    <dbReference type="NCBI Taxonomy" id="58109"/>
    <lineage>
        <taxon>Bacteria</taxon>
        <taxon>Bacillati</taxon>
        <taxon>Actinomycetota</taxon>
        <taxon>Actinomycetes</taxon>
        <taxon>Streptosporangiales</taxon>
        <taxon>Thermomonosporaceae</taxon>
        <taxon>Actinocorallia</taxon>
    </lineage>
</organism>
<dbReference type="AlphaFoldDB" id="A0A3N1D1K0"/>
<keyword evidence="2" id="KW-1185">Reference proteome</keyword>
<dbReference type="EMBL" id="RJKE01000001">
    <property type="protein sequence ID" value="ROO87401.1"/>
    <property type="molecule type" value="Genomic_DNA"/>
</dbReference>
<name>A0A3N1D1K0_9ACTN</name>
<dbReference type="Proteomes" id="UP000272400">
    <property type="component" value="Unassembled WGS sequence"/>
</dbReference>
<accession>A0A3N1D1K0</accession>
<sequence>MIGEPTATIGFASILDGLGVKGVPGRLKAVSVRDCSGLVGEFGIEDVGLSIP</sequence>
<reference evidence="1 2" key="1">
    <citation type="submission" date="2018-11" db="EMBL/GenBank/DDBJ databases">
        <title>Sequencing the genomes of 1000 actinobacteria strains.</title>
        <authorList>
            <person name="Klenk H.-P."/>
        </authorList>
    </citation>
    <scope>NUCLEOTIDE SEQUENCE [LARGE SCALE GENOMIC DNA]</scope>
    <source>
        <strain evidence="1 2">DSM 44254</strain>
    </source>
</reference>
<gene>
    <name evidence="1" type="ORF">EDD29_5008</name>
</gene>
<protein>
    <submittedName>
        <fullName evidence="1">Uncharacterized protein</fullName>
    </submittedName>
</protein>
<proteinExistence type="predicted"/>
<evidence type="ECO:0000313" key="2">
    <source>
        <dbReference type="Proteomes" id="UP000272400"/>
    </source>
</evidence>
<dbReference type="RefSeq" id="WP_170201553.1">
    <property type="nucleotide sequence ID" value="NZ_RJKE01000001.1"/>
</dbReference>
<comment type="caution">
    <text evidence="1">The sequence shown here is derived from an EMBL/GenBank/DDBJ whole genome shotgun (WGS) entry which is preliminary data.</text>
</comment>
<evidence type="ECO:0000313" key="1">
    <source>
        <dbReference type="EMBL" id="ROO87401.1"/>
    </source>
</evidence>